<dbReference type="InterPro" id="IPR036179">
    <property type="entry name" value="Ig-like_dom_sf"/>
</dbReference>
<sequence length="205" mass="22939">MARSPALLLLLALELCEYGHGGYQMWVSFRDSSIKHPRVGQRLELQCQTSKDDTGVFWVRQDTSGTLYFIAFISSLSRTTFNGEERTSTRFEARKDGKIYQLVVKSFTPQDEGRYFCFMISNQKLYFSSGQPAFFSATTTVAHTTAAPTTQSGITQKDPCLKSPDPDTSKEEVLNHFCNILIWVPLSGACLLLLIALAITITLCQ</sequence>
<dbReference type="FunFam" id="2.60.40.10:FF:001514">
    <property type="entry name" value="CD8 alpha chain"/>
    <property type="match status" value="1"/>
</dbReference>
<comment type="subcellular location">
    <subcellularLocation>
        <location evidence="1">Cell membrane</location>
        <topology evidence="1">Single-pass type I membrane protein</topology>
    </subcellularLocation>
</comment>
<dbReference type="InterPro" id="IPR013783">
    <property type="entry name" value="Ig-like_fold"/>
</dbReference>
<evidence type="ECO:0000256" key="16">
    <source>
        <dbReference type="SAM" id="SignalP"/>
    </source>
</evidence>
<evidence type="ECO:0000259" key="17">
    <source>
        <dbReference type="PROSITE" id="PS50835"/>
    </source>
</evidence>
<dbReference type="InterPro" id="IPR007110">
    <property type="entry name" value="Ig-like_dom"/>
</dbReference>
<evidence type="ECO:0000256" key="13">
    <source>
        <dbReference type="ARBA" id="ARBA00023288"/>
    </source>
</evidence>
<dbReference type="InterPro" id="IPR015468">
    <property type="entry name" value="CD8_asu"/>
</dbReference>
<dbReference type="SMART" id="SM00409">
    <property type="entry name" value="IG"/>
    <property type="match status" value="1"/>
</dbReference>
<dbReference type="PANTHER" id="PTHR10441">
    <property type="entry name" value="CD8 ALPHA CHAIN"/>
    <property type="match status" value="1"/>
</dbReference>
<keyword evidence="12" id="KW-0325">Glycoprotein</keyword>
<evidence type="ECO:0000256" key="12">
    <source>
        <dbReference type="ARBA" id="ARBA00023180"/>
    </source>
</evidence>
<gene>
    <name evidence="18" type="primary">Cd8a</name>
    <name evidence="18" type="ORF">HEMCOM_R13798</name>
</gene>
<evidence type="ECO:0000256" key="8">
    <source>
        <dbReference type="ARBA" id="ARBA00023130"/>
    </source>
</evidence>
<evidence type="ECO:0000313" key="18">
    <source>
        <dbReference type="EMBL" id="NXG63139.1"/>
    </source>
</evidence>
<dbReference type="Gene3D" id="2.60.40.10">
    <property type="entry name" value="Immunoglobulins"/>
    <property type="match status" value="1"/>
</dbReference>
<organism evidence="18 19">
    <name type="scientific">Hemiprocne comata</name>
    <dbReference type="NCBI Taxonomy" id="243314"/>
    <lineage>
        <taxon>Eukaryota</taxon>
        <taxon>Metazoa</taxon>
        <taxon>Chordata</taxon>
        <taxon>Craniata</taxon>
        <taxon>Vertebrata</taxon>
        <taxon>Euteleostomi</taxon>
        <taxon>Archelosauria</taxon>
        <taxon>Archosauria</taxon>
        <taxon>Dinosauria</taxon>
        <taxon>Saurischia</taxon>
        <taxon>Theropoda</taxon>
        <taxon>Coelurosauria</taxon>
        <taxon>Aves</taxon>
        <taxon>Neognathae</taxon>
        <taxon>Neoaves</taxon>
        <taxon>Strisores</taxon>
        <taxon>Apodiformes</taxon>
        <taxon>Apodidae</taxon>
        <taxon>Hemiprocninae</taxon>
        <taxon>Hemiprocne</taxon>
    </lineage>
</organism>
<dbReference type="GO" id="GO:0007166">
    <property type="term" value="P:cell surface receptor signaling pathway"/>
    <property type="evidence" value="ECO:0007669"/>
    <property type="project" value="TreeGrafter"/>
</dbReference>
<comment type="caution">
    <text evidence="18">The sequence shown here is derived from an EMBL/GenBank/DDBJ whole genome shotgun (WGS) entry which is preliminary data.</text>
</comment>
<evidence type="ECO:0000256" key="1">
    <source>
        <dbReference type="ARBA" id="ARBA00004251"/>
    </source>
</evidence>
<keyword evidence="19" id="KW-1185">Reference proteome</keyword>
<dbReference type="InterPro" id="IPR003599">
    <property type="entry name" value="Ig_sub"/>
</dbReference>
<feature type="non-terminal residue" evidence="18">
    <location>
        <position position="1"/>
    </location>
</feature>
<dbReference type="Proteomes" id="UP000518305">
    <property type="component" value="Unassembled WGS sequence"/>
</dbReference>
<dbReference type="SMART" id="SM00406">
    <property type="entry name" value="IGv"/>
    <property type="match status" value="1"/>
</dbReference>
<keyword evidence="10" id="KW-0564">Palmitate</keyword>
<feature type="chain" id="PRO_5029454900" description="T-cell surface glycoprotein CD8 alpha chain" evidence="16">
    <location>
        <begin position="22"/>
        <end position="205"/>
    </location>
</feature>
<feature type="transmembrane region" description="Helical" evidence="15">
    <location>
        <begin position="180"/>
        <end position="204"/>
    </location>
</feature>
<evidence type="ECO:0000256" key="15">
    <source>
        <dbReference type="SAM" id="Phobius"/>
    </source>
</evidence>
<evidence type="ECO:0000256" key="14">
    <source>
        <dbReference type="ARBA" id="ARBA00023319"/>
    </source>
</evidence>
<keyword evidence="4 15" id="KW-0812">Transmembrane</keyword>
<evidence type="ECO:0000256" key="2">
    <source>
        <dbReference type="ARBA" id="ARBA00021525"/>
    </source>
</evidence>
<evidence type="ECO:0000256" key="5">
    <source>
        <dbReference type="ARBA" id="ARBA00022729"/>
    </source>
</evidence>
<dbReference type="PROSITE" id="PS50835">
    <property type="entry name" value="IG_LIKE"/>
    <property type="match status" value="1"/>
</dbReference>
<name>A0A7K9DEY9_9AVES</name>
<proteinExistence type="predicted"/>
<evidence type="ECO:0000256" key="3">
    <source>
        <dbReference type="ARBA" id="ARBA00022475"/>
    </source>
</evidence>
<dbReference type="GO" id="GO:0002456">
    <property type="term" value="P:T cell mediated immunity"/>
    <property type="evidence" value="ECO:0007669"/>
    <property type="project" value="TreeGrafter"/>
</dbReference>
<keyword evidence="13" id="KW-0449">Lipoprotein</keyword>
<evidence type="ECO:0000313" key="19">
    <source>
        <dbReference type="Proteomes" id="UP000518305"/>
    </source>
</evidence>
<accession>A0A7K9DEY9</accession>
<dbReference type="EMBL" id="VWZJ01009659">
    <property type="protein sequence ID" value="NXG63139.1"/>
    <property type="molecule type" value="Genomic_DNA"/>
</dbReference>
<keyword evidence="3" id="KW-1003">Cell membrane</keyword>
<keyword evidence="11" id="KW-1015">Disulfide bond</keyword>
<keyword evidence="9 15" id="KW-0472">Membrane</keyword>
<dbReference type="GO" id="GO:0045065">
    <property type="term" value="P:cytotoxic T cell differentiation"/>
    <property type="evidence" value="ECO:0007669"/>
    <property type="project" value="TreeGrafter"/>
</dbReference>
<evidence type="ECO:0000256" key="10">
    <source>
        <dbReference type="ARBA" id="ARBA00023139"/>
    </source>
</evidence>
<dbReference type="SUPFAM" id="SSF48726">
    <property type="entry name" value="Immunoglobulin"/>
    <property type="match status" value="1"/>
</dbReference>
<dbReference type="GO" id="GO:0009897">
    <property type="term" value="C:external side of plasma membrane"/>
    <property type="evidence" value="ECO:0007669"/>
    <property type="project" value="TreeGrafter"/>
</dbReference>
<feature type="non-terminal residue" evidence="18">
    <location>
        <position position="205"/>
    </location>
</feature>
<keyword evidence="5 16" id="KW-0732">Signal</keyword>
<dbReference type="OrthoDB" id="9906515at2759"/>
<dbReference type="Pfam" id="PF07686">
    <property type="entry name" value="V-set"/>
    <property type="match status" value="1"/>
</dbReference>
<feature type="domain" description="Ig-like" evidence="17">
    <location>
        <begin position="40"/>
        <end position="117"/>
    </location>
</feature>
<evidence type="ECO:0000256" key="9">
    <source>
        <dbReference type="ARBA" id="ARBA00023136"/>
    </source>
</evidence>
<reference evidence="18 19" key="1">
    <citation type="submission" date="2019-09" db="EMBL/GenBank/DDBJ databases">
        <title>Bird 10,000 Genomes (B10K) Project - Family phase.</title>
        <authorList>
            <person name="Zhang G."/>
        </authorList>
    </citation>
    <scope>NUCLEOTIDE SEQUENCE [LARGE SCALE GENOMIC DNA]</scope>
    <source>
        <strain evidence="18">B10K-DU-001-23</strain>
        <tissue evidence="18">Muscle</tissue>
    </source>
</reference>
<evidence type="ECO:0000256" key="7">
    <source>
        <dbReference type="ARBA" id="ARBA00022989"/>
    </source>
</evidence>
<keyword evidence="14" id="KW-0393">Immunoglobulin domain</keyword>
<evidence type="ECO:0000256" key="4">
    <source>
        <dbReference type="ARBA" id="ARBA00022692"/>
    </source>
</evidence>
<keyword evidence="7 15" id="KW-1133">Transmembrane helix</keyword>
<dbReference type="InterPro" id="IPR013106">
    <property type="entry name" value="Ig_V-set"/>
</dbReference>
<dbReference type="AlphaFoldDB" id="A0A7K9DEY9"/>
<evidence type="ECO:0000256" key="6">
    <source>
        <dbReference type="ARBA" id="ARBA00022859"/>
    </source>
</evidence>
<dbReference type="PANTHER" id="PTHR10441:SF2">
    <property type="entry name" value="T-CELL SURFACE GLYCOPROTEIN CD8 ALPHA CHAIN"/>
    <property type="match status" value="1"/>
</dbReference>
<protein>
    <recommendedName>
        <fullName evidence="2">T-cell surface glycoprotein CD8 alpha chain</fullName>
    </recommendedName>
</protein>
<keyword evidence="8" id="KW-1064">Adaptive immunity</keyword>
<keyword evidence="6" id="KW-0391">Immunity</keyword>
<feature type="signal peptide" evidence="16">
    <location>
        <begin position="1"/>
        <end position="21"/>
    </location>
</feature>
<evidence type="ECO:0000256" key="11">
    <source>
        <dbReference type="ARBA" id="ARBA00023157"/>
    </source>
</evidence>